<evidence type="ECO:0000313" key="1">
    <source>
        <dbReference type="EMBL" id="BAO73232.1"/>
    </source>
</evidence>
<organism evidence="1">
    <name type="scientific">Leptolyngbya boryana</name>
    <name type="common">Plectonema boryanum</name>
    <dbReference type="NCBI Taxonomy" id="1184"/>
    <lineage>
        <taxon>Bacteria</taxon>
        <taxon>Bacillati</taxon>
        <taxon>Cyanobacteriota</taxon>
        <taxon>Cyanophyceae</taxon>
        <taxon>Leptolyngbyales</taxon>
        <taxon>Leptolyngbyaceae</taxon>
        <taxon>Leptolyngbya group</taxon>
        <taxon>Leptolyngbya</taxon>
    </lineage>
</organism>
<sequence length="88" mass="9873">MAEAITEARQAQYIELIQELMICPNGQEPEVLDAQPDLIDAGFIQTLVQVSSMMAHENNPDGARFLIYIARELAKQLGLYPEKPNDDQ</sequence>
<reference evidence="1" key="1">
    <citation type="journal article" date="2014" name="Proc. Natl. Acad. Sci. U.S.A.">
        <title>Transcriptional regulators ChlR and CnfR are essential for diazotrophic growth in nonheterocystous cyanobacteria.</title>
        <authorList>
            <person name="Tsujimoto R."/>
            <person name="Kamiya N."/>
            <person name="Fujita Y."/>
        </authorList>
    </citation>
    <scope>NUCLEOTIDE SEQUENCE</scope>
    <source>
        <strain evidence="1">Dg5</strain>
    </source>
</reference>
<dbReference type="AlphaFoldDB" id="A0A024F8Y7"/>
<proteinExistence type="predicted"/>
<protein>
    <submittedName>
        <fullName evidence="1">ORF88 protein</fullName>
    </submittedName>
</protein>
<dbReference type="EMBL" id="AB808482">
    <property type="protein sequence ID" value="BAO73232.1"/>
    <property type="molecule type" value="Genomic_DNA"/>
</dbReference>
<name>A0A024F8Y7_LEPBY</name>
<gene>
    <name evidence="1" type="primary">orf88</name>
</gene>
<accession>A0A024F8Y7</accession>